<evidence type="ECO:0000313" key="1">
    <source>
        <dbReference type="EMBL" id="TMQ57970.1"/>
    </source>
</evidence>
<evidence type="ECO:0000313" key="2">
    <source>
        <dbReference type="Proteomes" id="UP000316852"/>
    </source>
</evidence>
<gene>
    <name evidence="1" type="ORF">E6K76_09165</name>
</gene>
<name>A0A538T2W4_UNCEI</name>
<dbReference type="EMBL" id="VBOW01000043">
    <property type="protein sequence ID" value="TMQ57970.1"/>
    <property type="molecule type" value="Genomic_DNA"/>
</dbReference>
<dbReference type="AlphaFoldDB" id="A0A538T2W4"/>
<dbReference type="Proteomes" id="UP000316852">
    <property type="component" value="Unassembled WGS sequence"/>
</dbReference>
<reference evidence="1 2" key="1">
    <citation type="journal article" date="2019" name="Nat. Microbiol.">
        <title>Mediterranean grassland soil C-N compound turnover is dependent on rainfall and depth, and is mediated by genomically divergent microorganisms.</title>
        <authorList>
            <person name="Diamond S."/>
            <person name="Andeer P.F."/>
            <person name="Li Z."/>
            <person name="Crits-Christoph A."/>
            <person name="Burstein D."/>
            <person name="Anantharaman K."/>
            <person name="Lane K.R."/>
            <person name="Thomas B.C."/>
            <person name="Pan C."/>
            <person name="Northen T.R."/>
            <person name="Banfield J.F."/>
        </authorList>
    </citation>
    <scope>NUCLEOTIDE SEQUENCE [LARGE SCALE GENOMIC DNA]</scope>
    <source>
        <strain evidence="1">WS_6</strain>
    </source>
</reference>
<sequence>MAPDPVEMSRRLREQALTVRPDELGLAPTTARQHVWGVLMELGYPQAVATLVALGDGTTSLYISTGGGIIGAGEHPPVRAAAERFLGAIESHLAGFQPAAETPLPQTGRVRFYVRTFTDTLGAEADEQDLGHGRHQLSPVFHAGHAVITEMRLASEPQGAK</sequence>
<protein>
    <submittedName>
        <fullName evidence="1">Uncharacterized protein</fullName>
    </submittedName>
</protein>
<comment type="caution">
    <text evidence="1">The sequence shown here is derived from an EMBL/GenBank/DDBJ whole genome shotgun (WGS) entry which is preliminary data.</text>
</comment>
<organism evidence="1 2">
    <name type="scientific">Eiseniibacteriota bacterium</name>
    <dbReference type="NCBI Taxonomy" id="2212470"/>
    <lineage>
        <taxon>Bacteria</taxon>
        <taxon>Candidatus Eiseniibacteriota</taxon>
    </lineage>
</organism>
<accession>A0A538T2W4</accession>
<proteinExistence type="predicted"/>